<comment type="subunit">
    <text evidence="7">Homodimer.</text>
</comment>
<evidence type="ECO:0000256" key="2">
    <source>
        <dbReference type="ARBA" id="ARBA00022552"/>
    </source>
</evidence>
<dbReference type="InterPro" id="IPR029026">
    <property type="entry name" value="tRNA_m1G_MTases_N"/>
</dbReference>
<comment type="function">
    <text evidence="7">Specifically methylates the pseudouridine at position 1915 (m3Psi1915) in 23S rRNA.</text>
</comment>
<evidence type="ECO:0000256" key="3">
    <source>
        <dbReference type="ARBA" id="ARBA00022603"/>
    </source>
</evidence>
<keyword evidence="5 7" id="KW-0949">S-adenosyl-L-methionine</keyword>
<evidence type="ECO:0000313" key="8">
    <source>
        <dbReference type="EMBL" id="PSR23169.1"/>
    </source>
</evidence>
<comment type="similarity">
    <text evidence="6 7">Belongs to the RNA methyltransferase RlmH family.</text>
</comment>
<dbReference type="Pfam" id="PF02590">
    <property type="entry name" value="SPOUT_MTase"/>
    <property type="match status" value="1"/>
</dbReference>
<feature type="binding site" evidence="7">
    <location>
        <begin position="120"/>
        <end position="125"/>
    </location>
    <ligand>
        <name>S-adenosyl-L-methionine</name>
        <dbReference type="ChEBI" id="CHEBI:59789"/>
    </ligand>
</feature>
<evidence type="ECO:0000256" key="6">
    <source>
        <dbReference type="ARBA" id="ARBA00038303"/>
    </source>
</evidence>
<keyword evidence="1 7" id="KW-0963">Cytoplasm</keyword>
<sequence>MRLLTVGRPRDKRLVGLVEEYLKRFRANWTVSWETVLEEPLRKGPDSRALDREQERLLRRVGSQDIVVLLDVEGEMVDSRALAQRLQQWRESGHPITIIVGGSWGTGEAVRQRAQWRWSLSSLTFSHGLAQVMVAEQLYRAWTISQGHPYHK</sequence>
<dbReference type="EMBL" id="PXYV01000008">
    <property type="protein sequence ID" value="PSR23169.1"/>
    <property type="molecule type" value="Genomic_DNA"/>
</dbReference>
<dbReference type="Gene3D" id="3.40.1280.10">
    <property type="match status" value="1"/>
</dbReference>
<dbReference type="InterPro" id="IPR003742">
    <property type="entry name" value="RlmH-like"/>
</dbReference>
<evidence type="ECO:0000313" key="9">
    <source>
        <dbReference type="Proteomes" id="UP000241848"/>
    </source>
</evidence>
<evidence type="ECO:0000256" key="7">
    <source>
        <dbReference type="HAMAP-Rule" id="MF_00658"/>
    </source>
</evidence>
<keyword evidence="4 7" id="KW-0808">Transferase</keyword>
<dbReference type="PANTHER" id="PTHR33603:SF1">
    <property type="entry name" value="RIBOSOMAL RNA LARGE SUBUNIT METHYLTRANSFERASE H"/>
    <property type="match status" value="1"/>
</dbReference>
<dbReference type="HAMAP" id="MF_00658">
    <property type="entry name" value="23SrRNA_methyltr_H"/>
    <property type="match status" value="1"/>
</dbReference>
<protein>
    <recommendedName>
        <fullName evidence="7">Ribosomal RNA large subunit methyltransferase H</fullName>
        <ecNumber evidence="7">2.1.1.177</ecNumber>
    </recommendedName>
    <alternativeName>
        <fullName evidence="7">23S rRNA (pseudouridine1915-N3)-methyltransferase</fullName>
    </alternativeName>
    <alternativeName>
        <fullName evidence="7">23S rRNA m3Psi1915 methyltransferase</fullName>
    </alternativeName>
    <alternativeName>
        <fullName evidence="7">rRNA (pseudouridine-N3-)-methyltransferase RlmH</fullName>
    </alternativeName>
</protein>
<evidence type="ECO:0000256" key="5">
    <source>
        <dbReference type="ARBA" id="ARBA00022691"/>
    </source>
</evidence>
<comment type="subcellular location">
    <subcellularLocation>
        <location evidence="7">Cytoplasm</location>
    </subcellularLocation>
</comment>
<feature type="binding site" evidence="7">
    <location>
        <position position="70"/>
    </location>
    <ligand>
        <name>S-adenosyl-L-methionine</name>
        <dbReference type="ChEBI" id="CHEBI:59789"/>
    </ligand>
</feature>
<evidence type="ECO:0000256" key="1">
    <source>
        <dbReference type="ARBA" id="ARBA00022490"/>
    </source>
</evidence>
<evidence type="ECO:0000256" key="4">
    <source>
        <dbReference type="ARBA" id="ARBA00022679"/>
    </source>
</evidence>
<dbReference type="EC" id="2.1.1.177" evidence="7"/>
<comment type="catalytic activity">
    <reaction evidence="7">
        <text>pseudouridine(1915) in 23S rRNA + S-adenosyl-L-methionine = N(3)-methylpseudouridine(1915) in 23S rRNA + S-adenosyl-L-homocysteine + H(+)</text>
        <dbReference type="Rhea" id="RHEA:42752"/>
        <dbReference type="Rhea" id="RHEA-COMP:10221"/>
        <dbReference type="Rhea" id="RHEA-COMP:10222"/>
        <dbReference type="ChEBI" id="CHEBI:15378"/>
        <dbReference type="ChEBI" id="CHEBI:57856"/>
        <dbReference type="ChEBI" id="CHEBI:59789"/>
        <dbReference type="ChEBI" id="CHEBI:65314"/>
        <dbReference type="ChEBI" id="CHEBI:74486"/>
        <dbReference type="EC" id="2.1.1.177"/>
    </reaction>
</comment>
<organism evidence="8 9">
    <name type="scientific">Sulfobacillus acidophilus</name>
    <dbReference type="NCBI Taxonomy" id="53633"/>
    <lineage>
        <taxon>Bacteria</taxon>
        <taxon>Bacillati</taxon>
        <taxon>Bacillota</taxon>
        <taxon>Clostridia</taxon>
        <taxon>Eubacteriales</taxon>
        <taxon>Clostridiales Family XVII. Incertae Sedis</taxon>
        <taxon>Sulfobacillus</taxon>
    </lineage>
</organism>
<dbReference type="InterPro" id="IPR029028">
    <property type="entry name" value="Alpha/beta_knot_MTases"/>
</dbReference>
<dbReference type="Proteomes" id="UP000241848">
    <property type="component" value="Unassembled WGS sequence"/>
</dbReference>
<dbReference type="CDD" id="cd18081">
    <property type="entry name" value="RlmH-like"/>
    <property type="match status" value="1"/>
</dbReference>
<dbReference type="SUPFAM" id="SSF75217">
    <property type="entry name" value="alpha/beta knot"/>
    <property type="match status" value="1"/>
</dbReference>
<reference evidence="8 9" key="1">
    <citation type="journal article" date="2014" name="BMC Genomics">
        <title>Comparison of environmental and isolate Sulfobacillus genomes reveals diverse carbon, sulfur, nitrogen, and hydrogen metabolisms.</title>
        <authorList>
            <person name="Justice N.B."/>
            <person name="Norman A."/>
            <person name="Brown C.T."/>
            <person name="Singh A."/>
            <person name="Thomas B.C."/>
            <person name="Banfield J.F."/>
        </authorList>
    </citation>
    <scope>NUCLEOTIDE SEQUENCE [LARGE SCALE GENOMIC DNA]</scope>
    <source>
        <strain evidence="8">AMDSBA3</strain>
    </source>
</reference>
<dbReference type="GO" id="GO:0070038">
    <property type="term" value="F:rRNA (pseudouridine-N3-)-methyltransferase activity"/>
    <property type="evidence" value="ECO:0007669"/>
    <property type="project" value="UniProtKB-UniRule"/>
</dbReference>
<accession>A0A2T2WLQ5</accession>
<keyword evidence="2 7" id="KW-0698">rRNA processing</keyword>
<dbReference type="PIRSF" id="PIRSF004505">
    <property type="entry name" value="MT_bac"/>
    <property type="match status" value="1"/>
</dbReference>
<dbReference type="GO" id="GO:0005737">
    <property type="term" value="C:cytoplasm"/>
    <property type="evidence" value="ECO:0007669"/>
    <property type="project" value="UniProtKB-SubCell"/>
</dbReference>
<keyword evidence="3 7" id="KW-0489">Methyltransferase</keyword>
<name>A0A2T2WLQ5_9FIRM</name>
<dbReference type="PANTHER" id="PTHR33603">
    <property type="entry name" value="METHYLTRANSFERASE"/>
    <property type="match status" value="1"/>
</dbReference>
<gene>
    <name evidence="7" type="primary">rlmH</name>
    <name evidence="8" type="ORF">C7B45_04220</name>
</gene>
<dbReference type="AlphaFoldDB" id="A0A2T2WLQ5"/>
<comment type="caution">
    <text evidence="8">The sequence shown here is derived from an EMBL/GenBank/DDBJ whole genome shotgun (WGS) entry which is preliminary data.</text>
</comment>
<proteinExistence type="inferred from homology"/>
<feature type="binding site" evidence="7">
    <location>
        <position position="101"/>
    </location>
    <ligand>
        <name>S-adenosyl-L-methionine</name>
        <dbReference type="ChEBI" id="CHEBI:59789"/>
    </ligand>
</feature>